<name>A0ABY7ZTL3_9ACTN</name>
<gene>
    <name evidence="1" type="ORF">PVK37_08225</name>
</gene>
<dbReference type="Proteomes" id="UP001219605">
    <property type="component" value="Chromosome"/>
</dbReference>
<evidence type="ECO:0000313" key="2">
    <source>
        <dbReference type="Proteomes" id="UP001219605"/>
    </source>
</evidence>
<dbReference type="EMBL" id="CP118615">
    <property type="protein sequence ID" value="WDZ86375.1"/>
    <property type="molecule type" value="Genomic_DNA"/>
</dbReference>
<accession>A0ABY7ZTL3</accession>
<protein>
    <submittedName>
        <fullName evidence="1">Uncharacterized protein</fullName>
    </submittedName>
</protein>
<reference evidence="1 2" key="1">
    <citation type="submission" date="2023-02" db="EMBL/GenBank/DDBJ databases">
        <authorList>
            <person name="Mo P."/>
        </authorList>
    </citation>
    <scope>NUCLEOTIDE SEQUENCE [LARGE SCALE GENOMIC DNA]</scope>
    <source>
        <strain evidence="1 2">HUAS 3</strain>
    </source>
</reference>
<organism evidence="1 2">
    <name type="scientific">Micromonospora cathayae</name>
    <dbReference type="NCBI Taxonomy" id="3028804"/>
    <lineage>
        <taxon>Bacteria</taxon>
        <taxon>Bacillati</taxon>
        <taxon>Actinomycetota</taxon>
        <taxon>Actinomycetes</taxon>
        <taxon>Micromonosporales</taxon>
        <taxon>Micromonosporaceae</taxon>
        <taxon>Micromonospora</taxon>
    </lineage>
</organism>
<proteinExistence type="predicted"/>
<evidence type="ECO:0000313" key="1">
    <source>
        <dbReference type="EMBL" id="WDZ86375.1"/>
    </source>
</evidence>
<keyword evidence="2" id="KW-1185">Reference proteome</keyword>
<dbReference type="RefSeq" id="WP_275033181.1">
    <property type="nucleotide sequence ID" value="NZ_CP118615.1"/>
</dbReference>
<sequence>MKHTPRRFTEMVVTGTREEIDVIQAMARQCGRLVFMSVPAPVSAADTRLRIVVRLTPTT</sequence>